<evidence type="ECO:0000256" key="1">
    <source>
        <dbReference type="SAM" id="MobiDB-lite"/>
    </source>
</evidence>
<proteinExistence type="predicted"/>
<sequence>MVAVSPLTVCGTRIETNQDAWLENTCPSSSRSHSLTTTRMSPPLSSSDSLLPPSLSAALKTPHSLCSTTKNLTDDDDEDDGRWRCTPEFAEEYILGEKFIVDVDANAEEYERNRNRQPATVAPLVTS</sequence>
<evidence type="ECO:0000313" key="2">
    <source>
        <dbReference type="EMBL" id="QCD80652.1"/>
    </source>
</evidence>
<keyword evidence="3" id="KW-1185">Reference proteome</keyword>
<dbReference type="AlphaFoldDB" id="A0A4D6KT17"/>
<organism evidence="2 3">
    <name type="scientific">Vigna unguiculata</name>
    <name type="common">Cowpea</name>
    <dbReference type="NCBI Taxonomy" id="3917"/>
    <lineage>
        <taxon>Eukaryota</taxon>
        <taxon>Viridiplantae</taxon>
        <taxon>Streptophyta</taxon>
        <taxon>Embryophyta</taxon>
        <taxon>Tracheophyta</taxon>
        <taxon>Spermatophyta</taxon>
        <taxon>Magnoliopsida</taxon>
        <taxon>eudicotyledons</taxon>
        <taxon>Gunneridae</taxon>
        <taxon>Pentapetalae</taxon>
        <taxon>rosids</taxon>
        <taxon>fabids</taxon>
        <taxon>Fabales</taxon>
        <taxon>Fabaceae</taxon>
        <taxon>Papilionoideae</taxon>
        <taxon>50 kb inversion clade</taxon>
        <taxon>NPAAA clade</taxon>
        <taxon>indigoferoid/millettioid clade</taxon>
        <taxon>Phaseoleae</taxon>
        <taxon>Vigna</taxon>
    </lineage>
</organism>
<reference evidence="2 3" key="1">
    <citation type="submission" date="2019-04" db="EMBL/GenBank/DDBJ databases">
        <title>An improved genome assembly and genetic linkage map for asparagus bean, Vigna unguiculata ssp. sesquipedialis.</title>
        <authorList>
            <person name="Xia Q."/>
            <person name="Zhang R."/>
            <person name="Dong Y."/>
        </authorList>
    </citation>
    <scope>NUCLEOTIDE SEQUENCE [LARGE SCALE GENOMIC DNA]</scope>
    <source>
        <tissue evidence="2">Leaf</tissue>
    </source>
</reference>
<accession>A0A4D6KT17</accession>
<dbReference type="Proteomes" id="UP000501690">
    <property type="component" value="Linkage Group LG2"/>
</dbReference>
<feature type="compositionally biased region" description="Low complexity" evidence="1">
    <location>
        <begin position="28"/>
        <end position="56"/>
    </location>
</feature>
<protein>
    <submittedName>
        <fullName evidence="2">Uncharacterized protein</fullName>
    </submittedName>
</protein>
<name>A0A4D6KT17_VIGUN</name>
<gene>
    <name evidence="2" type="ORF">DEO72_LG2g974</name>
</gene>
<dbReference type="EMBL" id="CP039346">
    <property type="protein sequence ID" value="QCD80652.1"/>
    <property type="molecule type" value="Genomic_DNA"/>
</dbReference>
<feature type="region of interest" description="Disordered" evidence="1">
    <location>
        <begin position="23"/>
        <end position="56"/>
    </location>
</feature>
<evidence type="ECO:0000313" key="3">
    <source>
        <dbReference type="Proteomes" id="UP000501690"/>
    </source>
</evidence>